<evidence type="ECO:0000256" key="3">
    <source>
        <dbReference type="PIRSR" id="PIRSR601559-50"/>
    </source>
</evidence>
<keyword evidence="7" id="KW-1185">Reference proteome</keyword>
<evidence type="ECO:0000256" key="2">
    <source>
        <dbReference type="ARBA" id="ARBA00022801"/>
    </source>
</evidence>
<dbReference type="Gene3D" id="3.20.20.140">
    <property type="entry name" value="Metal-dependent hydrolases"/>
    <property type="match status" value="1"/>
</dbReference>
<comment type="cofactor">
    <cofactor evidence="4">
        <name>a divalent metal cation</name>
        <dbReference type="ChEBI" id="CHEBI:60240"/>
    </cofactor>
    <text evidence="4">Binds 2 divalent metal cations per subunit.</text>
</comment>
<comment type="caution">
    <text evidence="6">The sequence shown here is derived from an EMBL/GenBank/DDBJ whole genome shotgun (WGS) entry which is preliminary data.</text>
</comment>
<dbReference type="CDD" id="cd00530">
    <property type="entry name" value="PTE"/>
    <property type="match status" value="1"/>
</dbReference>
<feature type="binding site" evidence="4">
    <location>
        <position position="195"/>
    </location>
    <ligand>
        <name>Zn(2+)</name>
        <dbReference type="ChEBI" id="CHEBI:29105"/>
        <label>2</label>
    </ligand>
</feature>
<evidence type="ECO:0000313" key="7">
    <source>
        <dbReference type="Proteomes" id="UP000018339"/>
    </source>
</evidence>
<feature type="modified residue" description="N6-carboxylysine" evidence="3 5">
    <location>
        <position position="162"/>
    </location>
</feature>
<name>A0A7U9P4V9_GEOTM</name>
<gene>
    <name evidence="6" type="ORF">T260_17145</name>
</gene>
<dbReference type="GO" id="GO:0008270">
    <property type="term" value="F:zinc ion binding"/>
    <property type="evidence" value="ECO:0007669"/>
    <property type="project" value="InterPro"/>
</dbReference>
<feature type="binding site" evidence="4">
    <location>
        <position position="40"/>
    </location>
    <ligand>
        <name>Zn(2+)</name>
        <dbReference type="ChEBI" id="CHEBI:29105"/>
        <label>1</label>
    </ligand>
</feature>
<dbReference type="EMBL" id="AYSF01000098">
    <property type="protein sequence ID" value="ESU70765.1"/>
    <property type="molecule type" value="Genomic_DNA"/>
</dbReference>
<feature type="binding site" evidence="4">
    <location>
        <position position="42"/>
    </location>
    <ligand>
        <name>Zn(2+)</name>
        <dbReference type="ChEBI" id="CHEBI:29105"/>
        <label>1</label>
    </ligand>
</feature>
<feature type="non-terminal residue" evidence="6">
    <location>
        <position position="1"/>
    </location>
</feature>
<feature type="binding site" evidence="4">
    <location>
        <position position="223"/>
    </location>
    <ligand>
        <name>Zn(2+)</name>
        <dbReference type="ChEBI" id="CHEBI:29105"/>
        <label>2</label>
    </ligand>
</feature>
<sequence length="343" mass="38199">QGNKNSAEKSGERGEQLMAEMVETVCGPVPVEQLGKTLIHEHFLFGYPGFQGDVTRGTFREDESLRVAVEAAEKMKRHGIQTVVDPTPNDCGRTPAFLRRVAEETGLNIICATGYYYEGEGAPPYFQFRRLLGTAEDDIYDMFMAELTEGIADTGIKAGVIKLASSKGRITEYEKMFFRAAARAQKETGAVIITHTQEGTMGPEQAAYLLEHGADPKKIVIGHMCGNTDPDYHRKTLAYGVYIAFDRFGIQGMVGAPTDEERVRTLLALLRDGYEKQIMLSHDTVNVWLGRPFTLPEPFAEMMKNWHVEHLFVNIIPALKNEGIRDEVLEQMFIGNPAALFSA</sequence>
<dbReference type="AlphaFoldDB" id="A0A7U9P4V9"/>
<comment type="similarity">
    <text evidence="5">Belongs to the metallo-dependent hydrolases superfamily. Phosphotriesterase family.</text>
</comment>
<dbReference type="GO" id="GO:0016787">
    <property type="term" value="F:hydrolase activity"/>
    <property type="evidence" value="ECO:0007669"/>
    <property type="project" value="UniProtKB-KW"/>
</dbReference>
<proteinExistence type="inferred from homology"/>
<evidence type="ECO:0000313" key="6">
    <source>
        <dbReference type="EMBL" id="ESU70765.1"/>
    </source>
</evidence>
<organism evidence="6 7">
    <name type="scientific">Geobacillus thermopakistaniensis (strain MAS1)</name>
    <dbReference type="NCBI Taxonomy" id="1408282"/>
    <lineage>
        <taxon>Bacteria</taxon>
        <taxon>Bacillati</taxon>
        <taxon>Bacillota</taxon>
        <taxon>Bacilli</taxon>
        <taxon>Bacillales</taxon>
        <taxon>Anoxybacillaceae</taxon>
        <taxon>Geobacillus</taxon>
    </lineage>
</organism>
<dbReference type="InterPro" id="IPR032466">
    <property type="entry name" value="Metal_Hydrolase"/>
</dbReference>
<evidence type="ECO:0000256" key="5">
    <source>
        <dbReference type="PROSITE-ProRule" id="PRU00679"/>
    </source>
</evidence>
<dbReference type="PANTHER" id="PTHR10819:SF3">
    <property type="entry name" value="PHOSPHOTRIESTERASE-RELATED PROTEIN"/>
    <property type="match status" value="1"/>
</dbReference>
<feature type="binding site" description="via carbamate group" evidence="4">
    <location>
        <position position="162"/>
    </location>
    <ligand>
        <name>Zn(2+)</name>
        <dbReference type="ChEBI" id="CHEBI:29105"/>
        <label>2</label>
    </ligand>
</feature>
<protein>
    <submittedName>
        <fullName evidence="6">Phosphotriesterase</fullName>
    </submittedName>
</protein>
<dbReference type="PIRSF" id="PIRSF016839">
    <property type="entry name" value="PhP"/>
    <property type="match status" value="1"/>
</dbReference>
<feature type="binding site" evidence="4">
    <location>
        <position position="283"/>
    </location>
    <ligand>
        <name>Zn(2+)</name>
        <dbReference type="ChEBI" id="CHEBI:29105"/>
        <label>1</label>
    </ligand>
</feature>
<dbReference type="PANTHER" id="PTHR10819">
    <property type="entry name" value="PHOSPHOTRIESTERASE-RELATED"/>
    <property type="match status" value="1"/>
</dbReference>
<dbReference type="Proteomes" id="UP000018339">
    <property type="component" value="Unassembled WGS sequence"/>
</dbReference>
<dbReference type="Pfam" id="PF02126">
    <property type="entry name" value="PTE"/>
    <property type="match status" value="1"/>
</dbReference>
<feature type="binding site" description="via carbamate group" evidence="4">
    <location>
        <position position="162"/>
    </location>
    <ligand>
        <name>Zn(2+)</name>
        <dbReference type="ChEBI" id="CHEBI:29105"/>
        <label>1</label>
    </ligand>
</feature>
<dbReference type="InterPro" id="IPR001559">
    <property type="entry name" value="Phosphotriesterase"/>
</dbReference>
<accession>A0A7U9P4V9</accession>
<reference evidence="6 7" key="1">
    <citation type="journal article" date="2014" name="Genome Announc.">
        <title>Draft Genome Sequence of Geobacillus thermopakistaniensis Strain MAS1.</title>
        <authorList>
            <person name="Siddiqui M.A."/>
            <person name="Rashid N."/>
            <person name="Ayyampalayam S."/>
            <person name="Whitman W.B."/>
        </authorList>
    </citation>
    <scope>NUCLEOTIDE SEQUENCE [LARGE SCALE GENOMIC DNA]</scope>
    <source>
        <strain evidence="6 7">MAS1</strain>
    </source>
</reference>
<dbReference type="SUPFAM" id="SSF51556">
    <property type="entry name" value="Metallo-dependent hydrolases"/>
    <property type="match status" value="1"/>
</dbReference>
<keyword evidence="1 4" id="KW-0479">Metal-binding</keyword>
<evidence type="ECO:0000256" key="1">
    <source>
        <dbReference type="ARBA" id="ARBA00022723"/>
    </source>
</evidence>
<dbReference type="PROSITE" id="PS51347">
    <property type="entry name" value="PHOSPHOTRIESTERASE_2"/>
    <property type="match status" value="1"/>
</dbReference>
<keyword evidence="2" id="KW-0378">Hydrolase</keyword>
<evidence type="ECO:0000256" key="4">
    <source>
        <dbReference type="PIRSR" id="PIRSR601559-51"/>
    </source>
</evidence>